<feature type="compositionally biased region" description="Polar residues" evidence="1">
    <location>
        <begin position="190"/>
        <end position="200"/>
    </location>
</feature>
<name>A0A0F7UCE7_NEOCL</name>
<gene>
    <name evidence="2" type="ORF">BN1204_021250</name>
</gene>
<feature type="compositionally biased region" description="Acidic residues" evidence="1">
    <location>
        <begin position="1254"/>
        <end position="1265"/>
    </location>
</feature>
<feature type="compositionally biased region" description="Polar residues" evidence="1">
    <location>
        <begin position="165"/>
        <end position="178"/>
    </location>
</feature>
<dbReference type="EMBL" id="LN714481">
    <property type="protein sequence ID" value="CEL66305.1"/>
    <property type="molecule type" value="Genomic_DNA"/>
</dbReference>
<accession>A0A0F7UCE7</accession>
<organism evidence="2">
    <name type="scientific">Neospora caninum (strain Liverpool)</name>
    <dbReference type="NCBI Taxonomy" id="572307"/>
    <lineage>
        <taxon>Eukaryota</taxon>
        <taxon>Sar</taxon>
        <taxon>Alveolata</taxon>
        <taxon>Apicomplexa</taxon>
        <taxon>Conoidasida</taxon>
        <taxon>Coccidia</taxon>
        <taxon>Eucoccidiorida</taxon>
        <taxon>Eimeriorina</taxon>
        <taxon>Sarcocystidae</taxon>
        <taxon>Neospora</taxon>
    </lineage>
</organism>
<proteinExistence type="predicted"/>
<evidence type="ECO:0000256" key="1">
    <source>
        <dbReference type="SAM" id="MobiDB-lite"/>
    </source>
</evidence>
<feature type="region of interest" description="Disordered" evidence="1">
    <location>
        <begin position="1"/>
        <end position="36"/>
    </location>
</feature>
<sequence>MTSETGTKPSHRHLELRSTDNNRSDAALQTFPDNFQTDSTAFEATYAFPGTPQSDDASGERLSGDGVRNRLCSAGLTTEPDASWEAKETLLSAEAVASAAATAQVYEAKMQEMKTQIADLWSQKEAFRRANERITRLLMQLQQHEPSAAANLNAAAAEALRSARGSSTHRVSHSSLETPQEEGSSEMERTSSTGERSAVTSRRRGSATEQSVPQPFMYSPSQKPSECTEHGAGRKTQSPVVPPLKLGGVLLQRRGGAVTDRTSGGGRSGKGGSKGTVVSARPLLGDGGDGEKSTDVSGPNCMDQPSGGGNTERLGRMGSRRGRGSVEAPCKQKDLPPLPLQSVRTISGSRRGGNSSSRIRSMSQSAGAPAASARGCYNRPVLGSPPGRSTTSSYPAVPPLPINRRRTLQLSQGLVSARCSSRGGAFTVRPSLAETALRTPRRCFLDDGIASAVQPSTNTCAGPSQRSFSSVGSPVGTFAAEPLLSMHSSNASRALGSEATGFANLEEHLAKSVRHALETLQTADGGVRSHFGASGSAAAAAVAATGMSGGTMSCVQKPTDGYWHIMYTCVIKIRGTDFFLDVRCGDQGPKSGRLIASAERAGVFKVCVRHLLKSARDFYDSLKVLWWQPMPVVVFDGLLPSDELLRRNAEKELEKRRKRNKKKNRRRRGRGNDAQSSAETTVRAKHAQEAHTACEAGVDLLTSSSAGVTPAPGRESQNSKSKSPQQGNSWSPAGSRSNADAARVALGDVPSSSHASSTDDRSSVCNSGSDTGSAVDGSKRKADYSEWDVVALMYIGSLDAETPVAQFQSLHTNDAGSASPKNAEDCWYISNSKAALPLCRGCRGTATADTDGHNSKGASFNGRGGHSPNRCTRSREREKGGCRSSSRCTSPCSEAALHEASLERAFDRACQLCLNNRLTPHEAFIVKRADRERGCFPLYHKIARRYLYAHPTNGLVGMVPSTSTVVAATAQKIMTDIKSKKADGRSSMKREAEEDKDSDSRPLLCDEKTATGKEQHRAEDGWRHDGSGRQVFMPSEFELIALSDLMIQQTVAQIIASLPPVESPRARWDGLGSWGMEDTEGEEDEDEKDRLENGSRPTTVSSDEDECRQRGSASSLPYSGDDDQRDRLSCTATTDRHDSISNESFIGEQGQGTSDSFIPSSPEAFSSATERGAISSEDDDEHLHGRRGLRIRMVPLSGERPKRQNESPRRRQGSDNTRRSSRKNCSVREPLEDSPEDGQQTVSGVCDQFVLSDLDAETDLEEETGDFGVSQGGGGTGRDATRWAENQ</sequence>
<protein>
    <submittedName>
        <fullName evidence="2">Uncharacterized protein</fullName>
    </submittedName>
</protein>
<feature type="compositionally biased region" description="Basic residues" evidence="1">
    <location>
        <begin position="656"/>
        <end position="669"/>
    </location>
</feature>
<feature type="region of interest" description="Disordered" evidence="1">
    <location>
        <begin position="1062"/>
        <end position="1287"/>
    </location>
</feature>
<evidence type="ECO:0000313" key="2">
    <source>
        <dbReference type="EMBL" id="CEL66305.1"/>
    </source>
</evidence>
<reference evidence="2" key="1">
    <citation type="journal article" date="2015" name="PLoS ONE">
        <title>Comprehensive Evaluation of Toxoplasma gondii VEG and Neospora caninum LIV Genomes with Tachyzoite Stage Transcriptome and Proteome Defines Novel Transcript Features.</title>
        <authorList>
            <person name="Ramaprasad A."/>
            <person name="Mourier T."/>
            <person name="Naeem R."/>
            <person name="Malas T.B."/>
            <person name="Moussa E."/>
            <person name="Panigrahi A."/>
            <person name="Vermont S.J."/>
            <person name="Otto T.D."/>
            <person name="Wastling J."/>
            <person name="Pain A."/>
        </authorList>
    </citation>
    <scope>NUCLEOTIDE SEQUENCE</scope>
    <source>
        <strain evidence="2">Liverpool</strain>
    </source>
</reference>
<feature type="compositionally biased region" description="Polar residues" evidence="1">
    <location>
        <begin position="207"/>
        <end position="225"/>
    </location>
</feature>
<feature type="compositionally biased region" description="Low complexity" evidence="1">
    <location>
        <begin position="347"/>
        <end position="367"/>
    </location>
</feature>
<feature type="region of interest" description="Disordered" evidence="1">
    <location>
        <begin position="978"/>
        <end position="1029"/>
    </location>
</feature>
<feature type="compositionally biased region" description="Basic and acidic residues" evidence="1">
    <location>
        <begin position="978"/>
        <end position="1027"/>
    </location>
</feature>
<feature type="compositionally biased region" description="Basic and acidic residues" evidence="1">
    <location>
        <begin position="1122"/>
        <end position="1140"/>
    </location>
</feature>
<feature type="compositionally biased region" description="Polar residues" evidence="1">
    <location>
        <begin position="1151"/>
        <end position="1169"/>
    </location>
</feature>
<feature type="compositionally biased region" description="Polar residues" evidence="1">
    <location>
        <begin position="715"/>
        <end position="738"/>
    </location>
</feature>
<feature type="region of interest" description="Disordered" evidence="1">
    <location>
        <begin position="703"/>
        <end position="781"/>
    </location>
</feature>
<feature type="compositionally biased region" description="Basic and acidic residues" evidence="1">
    <location>
        <begin position="12"/>
        <end position="23"/>
    </location>
</feature>
<feature type="region of interest" description="Disordered" evidence="1">
    <location>
        <begin position="160"/>
        <end position="400"/>
    </location>
</feature>
<feature type="region of interest" description="Disordered" evidence="1">
    <location>
        <begin position="652"/>
        <end position="690"/>
    </location>
</feature>
<feature type="region of interest" description="Disordered" evidence="1">
    <location>
        <begin position="850"/>
        <end position="885"/>
    </location>
</feature>
<feature type="compositionally biased region" description="Basic and acidic residues" evidence="1">
    <location>
        <begin position="1199"/>
        <end position="1218"/>
    </location>
</feature>
<feature type="compositionally biased region" description="Gly residues" evidence="1">
    <location>
        <begin position="263"/>
        <end position="274"/>
    </location>
</feature>
<feature type="compositionally biased region" description="Acidic residues" evidence="1">
    <location>
        <begin position="1077"/>
        <end position="1087"/>
    </location>
</feature>